<dbReference type="CDD" id="cd00688">
    <property type="entry name" value="ISOPREN_C2_like"/>
    <property type="match status" value="1"/>
</dbReference>
<dbReference type="Gene3D" id="1.50.10.20">
    <property type="match status" value="1"/>
</dbReference>
<dbReference type="InterPro" id="IPR001119">
    <property type="entry name" value="SLH_dom"/>
</dbReference>
<dbReference type="PANTHER" id="PTHR43308:SF5">
    <property type="entry name" value="S-LAYER PROTEIN _ PEPTIDOGLYCAN ENDO-BETA-N-ACETYLGLUCOSAMINIDASE"/>
    <property type="match status" value="1"/>
</dbReference>
<feature type="transmembrane region" description="Helical" evidence="2">
    <location>
        <begin position="79"/>
        <end position="102"/>
    </location>
</feature>
<comment type="caution">
    <text evidence="4">The sequence shown here is derived from an EMBL/GenBank/DDBJ whole genome shotgun (WGS) entry which is preliminary data.</text>
</comment>
<keyword evidence="5" id="KW-1185">Reference proteome</keyword>
<accession>A0A398CJ60</accession>
<feature type="domain" description="SLH" evidence="3">
    <location>
        <begin position="922"/>
        <end position="981"/>
    </location>
</feature>
<proteinExistence type="predicted"/>
<dbReference type="EMBL" id="QXJM01000040">
    <property type="protein sequence ID" value="RIE01259.1"/>
    <property type="molecule type" value="Genomic_DNA"/>
</dbReference>
<dbReference type="InterPro" id="IPR008930">
    <property type="entry name" value="Terpenoid_cyclase/PrenylTrfase"/>
</dbReference>
<dbReference type="Pfam" id="PF00395">
    <property type="entry name" value="SLH"/>
    <property type="match status" value="3"/>
</dbReference>
<sequence>MYLRGIGEVWLQRLRVSRDSSEFARFDVETSVYPKSSINRSILHREGVFLRRAFASYFFGESGRMLRKPSTAKRSQRGAWWRGAVALVLAMQVVLGALAGIASAEEAAKPAVGPTRAQVTEALQALQAQLAKAEPVSDWAAFGLARSGKPVASRYLPVAAKSVDDGSLRLVTDFARTALAINANGGDARKVGKGSTDLLGKIANFEKMTAQGPNAPAYALMALDAGDYTPGAKDRWTRDDLIKWLADNRNADGGWSLTPGKSDTDVTAIVLTALAPYQAREDVKPVVEKALVWLSSIQKETGGFGSMGESSESSVQVLIALTSLNIDPVNDSRFVKNGKSALARLLEYRQSDGQFSHTAEGKADAMATFYALLGLTSVDRWWDGLSGLFAGIPTAAPASVTVYGTSGKLAEGAAYGRTGLDALVQALQAKNVSYEVERHPQYGAFLKAVAGTANGSLGGYDGWLYAVKRQGAWLTGLLGLGSFVPQSGDQIVVYYGNSTALIHSVKWEPAVPREGQSVTVTIEQETYDWDAGKAVVAPAEAARVSVGGKSALTDKDGKATLTAGKAGSYTLSMDGYQTGKAPTYVTTEVPFWIDTYNKTVKLRVEGDQGVLAEGTASGGTGLEALESFLKAKKVDYVVKEASFGKYITSIKGIENAKFGGYDGWSFAVKKGNNWIIPAVGLDAFALEDGQEVVVYYGDNTKLAESVVVTPSAPKPGEAFSIQVTSREMDWETGKLKAAAPVAGVQVKVGAATATTDGTGAAKFAGVKEGLHDITISGYAEGKAPAIVRSVQKLAVASAYSDQSAVSKWALDSVRLTKAAGVLLGSNDNAAAAFQPKASVTRAEFVSALVRSIGLKPASGSTFKDVKATAWYAKELEAAAQAGLVAGVAPGTFAPDAKLTREQAAQLLTRALKLQAKASVALADSAQISAGAVSSVQAVVGRGIMIGDERGRFLPKQTLTREQAAVIAQVVLNEPGVGIWSK</sequence>
<protein>
    <recommendedName>
        <fullName evidence="3">SLH domain-containing protein</fullName>
    </recommendedName>
</protein>
<dbReference type="PROSITE" id="PS51272">
    <property type="entry name" value="SLH"/>
    <property type="match status" value="3"/>
</dbReference>
<evidence type="ECO:0000256" key="2">
    <source>
        <dbReference type="SAM" id="Phobius"/>
    </source>
</evidence>
<dbReference type="AlphaFoldDB" id="A0A398CJ60"/>
<dbReference type="InterPro" id="IPR051465">
    <property type="entry name" value="Cell_Envelope_Struct_Comp"/>
</dbReference>
<keyword evidence="2" id="KW-0472">Membrane</keyword>
<dbReference type="Pfam" id="PF00432">
    <property type="entry name" value="Prenyltrans"/>
    <property type="match status" value="1"/>
</dbReference>
<evidence type="ECO:0000313" key="4">
    <source>
        <dbReference type="EMBL" id="RIE01259.1"/>
    </source>
</evidence>
<keyword evidence="2" id="KW-0812">Transmembrane</keyword>
<feature type="domain" description="SLH" evidence="3">
    <location>
        <begin position="796"/>
        <end position="857"/>
    </location>
</feature>
<gene>
    <name evidence="4" type="ORF">D3H35_23000</name>
</gene>
<dbReference type="Proteomes" id="UP000266340">
    <property type="component" value="Unassembled WGS sequence"/>
</dbReference>
<dbReference type="GO" id="GO:0003824">
    <property type="term" value="F:catalytic activity"/>
    <property type="evidence" value="ECO:0007669"/>
    <property type="project" value="InterPro"/>
</dbReference>
<reference evidence="4 5" key="1">
    <citation type="submission" date="2018-09" db="EMBL/GenBank/DDBJ databases">
        <title>Cohnella cavernae sp. nov., isolated from a karst cave.</title>
        <authorList>
            <person name="Zhu H."/>
        </authorList>
    </citation>
    <scope>NUCLEOTIDE SEQUENCE [LARGE SCALE GENOMIC DNA]</scope>
    <source>
        <strain evidence="4 5">K2E09-144</strain>
    </source>
</reference>
<name>A0A398CJ60_9BACL</name>
<evidence type="ECO:0000256" key="1">
    <source>
        <dbReference type="ARBA" id="ARBA00022737"/>
    </source>
</evidence>
<organism evidence="4 5">
    <name type="scientific">Cohnella faecalis</name>
    <dbReference type="NCBI Taxonomy" id="2315694"/>
    <lineage>
        <taxon>Bacteria</taxon>
        <taxon>Bacillati</taxon>
        <taxon>Bacillota</taxon>
        <taxon>Bacilli</taxon>
        <taxon>Bacillales</taxon>
        <taxon>Paenibacillaceae</taxon>
        <taxon>Cohnella</taxon>
    </lineage>
</organism>
<evidence type="ECO:0000313" key="5">
    <source>
        <dbReference type="Proteomes" id="UP000266340"/>
    </source>
</evidence>
<evidence type="ECO:0000259" key="3">
    <source>
        <dbReference type="PROSITE" id="PS51272"/>
    </source>
</evidence>
<dbReference type="SUPFAM" id="SSF48239">
    <property type="entry name" value="Terpenoid cyclases/Protein prenyltransferases"/>
    <property type="match status" value="1"/>
</dbReference>
<feature type="domain" description="SLH" evidence="3">
    <location>
        <begin position="858"/>
        <end position="921"/>
    </location>
</feature>
<dbReference type="PANTHER" id="PTHR43308">
    <property type="entry name" value="OUTER MEMBRANE PROTEIN ALPHA-RELATED"/>
    <property type="match status" value="1"/>
</dbReference>
<dbReference type="Gene3D" id="2.170.130.30">
    <property type="match status" value="2"/>
</dbReference>
<dbReference type="InterPro" id="IPR001330">
    <property type="entry name" value="Prenyltrans"/>
</dbReference>
<keyword evidence="2" id="KW-1133">Transmembrane helix</keyword>
<keyword evidence="1" id="KW-0677">Repeat</keyword>